<dbReference type="InterPro" id="IPR001753">
    <property type="entry name" value="Enoyl-CoA_hydra/iso"/>
</dbReference>
<name>A0AA97F5U5_9SPHN</name>
<protein>
    <submittedName>
        <fullName evidence="2">Enoyl-CoA hydratase-related protein</fullName>
    </submittedName>
</protein>
<dbReference type="RefSeq" id="WP_317080093.1">
    <property type="nucleotide sequence ID" value="NZ_CP136594.1"/>
</dbReference>
<dbReference type="InterPro" id="IPR029045">
    <property type="entry name" value="ClpP/crotonase-like_dom_sf"/>
</dbReference>
<dbReference type="CDD" id="cd06558">
    <property type="entry name" value="crotonase-like"/>
    <property type="match status" value="1"/>
</dbReference>
<keyword evidence="3" id="KW-1185">Reference proteome</keyword>
<evidence type="ECO:0000256" key="1">
    <source>
        <dbReference type="ARBA" id="ARBA00005254"/>
    </source>
</evidence>
<organism evidence="2 3">
    <name type="scientific">Alterisphingorhabdus coralli</name>
    <dbReference type="NCBI Taxonomy" id="3071408"/>
    <lineage>
        <taxon>Bacteria</taxon>
        <taxon>Pseudomonadati</taxon>
        <taxon>Pseudomonadota</taxon>
        <taxon>Alphaproteobacteria</taxon>
        <taxon>Sphingomonadales</taxon>
        <taxon>Sphingomonadaceae</taxon>
        <taxon>Alterisphingorhabdus (ex Yan et al. 2024)</taxon>
    </lineage>
</organism>
<dbReference type="GO" id="GO:0003824">
    <property type="term" value="F:catalytic activity"/>
    <property type="evidence" value="ECO:0007669"/>
    <property type="project" value="UniProtKB-ARBA"/>
</dbReference>
<dbReference type="AlphaFoldDB" id="A0AA97F5U5"/>
<dbReference type="InterPro" id="IPR051683">
    <property type="entry name" value="Enoyl-CoA_Hydratase/Isomerase"/>
</dbReference>
<dbReference type="InterPro" id="IPR014748">
    <property type="entry name" value="Enoyl-CoA_hydra_C"/>
</dbReference>
<reference evidence="2 3" key="1">
    <citation type="submission" date="2023-10" db="EMBL/GenBank/DDBJ databases">
        <title>Complete genome sequence of a Sphingomonadaceae bacterium.</title>
        <authorList>
            <person name="Yan C."/>
        </authorList>
    </citation>
    <scope>NUCLEOTIDE SEQUENCE [LARGE SCALE GENOMIC DNA]</scope>
    <source>
        <strain evidence="2 3">SCSIO 66989</strain>
    </source>
</reference>
<dbReference type="GO" id="GO:0008300">
    <property type="term" value="P:isoprenoid catabolic process"/>
    <property type="evidence" value="ECO:0007669"/>
    <property type="project" value="TreeGrafter"/>
</dbReference>
<dbReference type="Gene3D" id="1.10.12.10">
    <property type="entry name" value="Lyase 2-enoyl-coa Hydratase, Chain A, domain 2"/>
    <property type="match status" value="1"/>
</dbReference>
<dbReference type="EMBL" id="CP136594">
    <property type="protein sequence ID" value="WOE73868.1"/>
    <property type="molecule type" value="Genomic_DNA"/>
</dbReference>
<sequence>MTELPKTEALELEQDGGWLTIWFNQPEKRNPLTGEMTRELQTVLDAVRDDRNVRGITLRGRGGIFCAGGDLKAFKSMAGAEGEDAHADIIAMSKSGAAIFQSVNSMPQVVIALVEGAAMAGGLGLACCADVMIVEKGAKFAFTETAIGLTPAQIAPYVLQKVGYATGRRLMLTAARLNGATAAEIGLADQCVDDAAGLREAEHAIRKQVLQCAPGAVADIKHLILALPQLEGEERVKAAAENFAGRVLSDEGREGLASFLEKRKPEWAQGAGA</sequence>
<evidence type="ECO:0000313" key="3">
    <source>
        <dbReference type="Proteomes" id="UP001302429"/>
    </source>
</evidence>
<dbReference type="Gene3D" id="3.90.226.10">
    <property type="entry name" value="2-enoyl-CoA Hydratase, Chain A, domain 1"/>
    <property type="match status" value="1"/>
</dbReference>
<proteinExistence type="inferred from homology"/>
<accession>A0AA97F5U5</accession>
<dbReference type="Proteomes" id="UP001302429">
    <property type="component" value="Chromosome"/>
</dbReference>
<dbReference type="KEGG" id="acoa:RB602_08300"/>
<dbReference type="Pfam" id="PF00378">
    <property type="entry name" value="ECH_1"/>
    <property type="match status" value="1"/>
</dbReference>
<comment type="similarity">
    <text evidence="1">Belongs to the enoyl-CoA hydratase/isomerase family.</text>
</comment>
<dbReference type="SUPFAM" id="SSF52096">
    <property type="entry name" value="ClpP/crotonase"/>
    <property type="match status" value="1"/>
</dbReference>
<evidence type="ECO:0000313" key="2">
    <source>
        <dbReference type="EMBL" id="WOE73868.1"/>
    </source>
</evidence>
<dbReference type="PANTHER" id="PTHR42964:SF1">
    <property type="entry name" value="POLYKETIDE BIOSYNTHESIS ENOYL-COA HYDRATASE PKSH-RELATED"/>
    <property type="match status" value="1"/>
</dbReference>
<gene>
    <name evidence="2" type="ORF">RB602_08300</name>
</gene>
<dbReference type="PANTHER" id="PTHR42964">
    <property type="entry name" value="ENOYL-COA HYDRATASE"/>
    <property type="match status" value="1"/>
</dbReference>